<keyword evidence="1" id="KW-0812">Transmembrane</keyword>
<evidence type="ECO:0000256" key="1">
    <source>
        <dbReference type="SAM" id="Phobius"/>
    </source>
</evidence>
<keyword evidence="1" id="KW-1133">Transmembrane helix</keyword>
<evidence type="ECO:0000313" key="2">
    <source>
        <dbReference type="EMBL" id="CAD8422824.1"/>
    </source>
</evidence>
<proteinExistence type="predicted"/>
<dbReference type="AlphaFoldDB" id="A0A7S0GL35"/>
<protein>
    <submittedName>
        <fullName evidence="2">Uncharacterized protein</fullName>
    </submittedName>
</protein>
<sequence>MEYTRQPTTCIPNLYLKGQNMVTCSIVGAMVGGGGEAFNHLPVLNWLLGLSWLEMSNFTVWVILGKGSLQNHQRIKKDQFCEIINMVPIHIIFFWGQDFGYSIQ</sequence>
<accession>A0A7S0GL35</accession>
<dbReference type="EMBL" id="HBEL01040777">
    <property type="protein sequence ID" value="CAD8422824.1"/>
    <property type="molecule type" value="Transcribed_RNA"/>
</dbReference>
<organism evidence="2">
    <name type="scientific">Proboscia inermis</name>
    <dbReference type="NCBI Taxonomy" id="420281"/>
    <lineage>
        <taxon>Eukaryota</taxon>
        <taxon>Sar</taxon>
        <taxon>Stramenopiles</taxon>
        <taxon>Ochrophyta</taxon>
        <taxon>Bacillariophyta</taxon>
        <taxon>Coscinodiscophyceae</taxon>
        <taxon>Rhizosoleniophycidae</taxon>
        <taxon>Rhizosoleniales</taxon>
        <taxon>Rhizosoleniaceae</taxon>
        <taxon>Proboscia</taxon>
    </lineage>
</organism>
<keyword evidence="1" id="KW-0472">Membrane</keyword>
<reference evidence="2" key="1">
    <citation type="submission" date="2021-01" db="EMBL/GenBank/DDBJ databases">
        <authorList>
            <person name="Corre E."/>
            <person name="Pelletier E."/>
            <person name="Niang G."/>
            <person name="Scheremetjew M."/>
            <person name="Finn R."/>
            <person name="Kale V."/>
            <person name="Holt S."/>
            <person name="Cochrane G."/>
            <person name="Meng A."/>
            <person name="Brown T."/>
            <person name="Cohen L."/>
        </authorList>
    </citation>
    <scope>NUCLEOTIDE SEQUENCE</scope>
    <source>
        <strain evidence="2">CCAP1064/1</strain>
    </source>
</reference>
<name>A0A7S0GL35_9STRA</name>
<feature type="transmembrane region" description="Helical" evidence="1">
    <location>
        <begin position="43"/>
        <end position="64"/>
    </location>
</feature>
<gene>
    <name evidence="2" type="ORF">PINE0816_LOCUS18981</name>
</gene>